<dbReference type="PANTHER" id="PTHR24035:SF109">
    <property type="entry name" value="PROTEIN DRAPER"/>
    <property type="match status" value="1"/>
</dbReference>
<feature type="domain" description="EGF-like" evidence="1">
    <location>
        <begin position="240"/>
        <end position="285"/>
    </location>
</feature>
<dbReference type="Gene3D" id="2.60.120.260">
    <property type="entry name" value="Galactose-binding domain-like"/>
    <property type="match status" value="1"/>
</dbReference>
<dbReference type="HOGENOM" id="CLU_043336_4_0_1"/>
<dbReference type="InterPro" id="IPR052108">
    <property type="entry name" value="MEGF/SIB"/>
</dbReference>
<feature type="domain" description="EGF-like" evidence="1">
    <location>
        <begin position="287"/>
        <end position="314"/>
    </location>
</feature>
<accession>K1RI85</accession>
<dbReference type="EMBL" id="JH817490">
    <property type="protein sequence ID" value="EKC33921.1"/>
    <property type="molecule type" value="Genomic_DNA"/>
</dbReference>
<dbReference type="AlphaFoldDB" id="K1RI85"/>
<name>K1RI85_MAGGI</name>
<reference evidence="2" key="1">
    <citation type="journal article" date="2012" name="Nature">
        <title>The oyster genome reveals stress adaptation and complexity of shell formation.</title>
        <authorList>
            <person name="Zhang G."/>
            <person name="Fang X."/>
            <person name="Guo X."/>
            <person name="Li L."/>
            <person name="Luo R."/>
            <person name="Xu F."/>
            <person name="Yang P."/>
            <person name="Zhang L."/>
            <person name="Wang X."/>
            <person name="Qi H."/>
            <person name="Xiong Z."/>
            <person name="Que H."/>
            <person name="Xie Y."/>
            <person name="Holland P.W."/>
            <person name="Paps J."/>
            <person name="Zhu Y."/>
            <person name="Wu F."/>
            <person name="Chen Y."/>
            <person name="Wang J."/>
            <person name="Peng C."/>
            <person name="Meng J."/>
            <person name="Yang L."/>
            <person name="Liu J."/>
            <person name="Wen B."/>
            <person name="Zhang N."/>
            <person name="Huang Z."/>
            <person name="Zhu Q."/>
            <person name="Feng Y."/>
            <person name="Mount A."/>
            <person name="Hedgecock D."/>
            <person name="Xu Z."/>
            <person name="Liu Y."/>
            <person name="Domazet-Loso T."/>
            <person name="Du Y."/>
            <person name="Sun X."/>
            <person name="Zhang S."/>
            <person name="Liu B."/>
            <person name="Cheng P."/>
            <person name="Jiang X."/>
            <person name="Li J."/>
            <person name="Fan D."/>
            <person name="Wang W."/>
            <person name="Fu W."/>
            <person name="Wang T."/>
            <person name="Wang B."/>
            <person name="Zhang J."/>
            <person name="Peng Z."/>
            <person name="Li Y."/>
            <person name="Li N."/>
            <person name="Wang J."/>
            <person name="Chen M."/>
            <person name="He Y."/>
            <person name="Tan F."/>
            <person name="Song X."/>
            <person name="Zheng Q."/>
            <person name="Huang R."/>
            <person name="Yang H."/>
            <person name="Du X."/>
            <person name="Chen L."/>
            <person name="Yang M."/>
            <person name="Gaffney P.M."/>
            <person name="Wang S."/>
            <person name="Luo L."/>
            <person name="She Z."/>
            <person name="Ming Y."/>
            <person name="Huang W."/>
            <person name="Zhang S."/>
            <person name="Huang B."/>
            <person name="Zhang Y."/>
            <person name="Qu T."/>
            <person name="Ni P."/>
            <person name="Miao G."/>
            <person name="Wang J."/>
            <person name="Wang Q."/>
            <person name="Steinberg C.E."/>
            <person name="Wang H."/>
            <person name="Li N."/>
            <person name="Qian L."/>
            <person name="Zhang G."/>
            <person name="Li Y."/>
            <person name="Yang H."/>
            <person name="Liu X."/>
            <person name="Wang J."/>
            <person name="Yin Y."/>
            <person name="Wang J."/>
        </authorList>
    </citation>
    <scope>NUCLEOTIDE SEQUENCE [LARGE SCALE GENOMIC DNA]</scope>
    <source>
        <strain evidence="2">05x7-T-G4-1.051#20</strain>
    </source>
</reference>
<evidence type="ECO:0000259" key="1">
    <source>
        <dbReference type="SMART" id="SM00181"/>
    </source>
</evidence>
<dbReference type="InParanoid" id="K1RI85"/>
<organism evidence="2">
    <name type="scientific">Magallana gigas</name>
    <name type="common">Pacific oyster</name>
    <name type="synonym">Crassostrea gigas</name>
    <dbReference type="NCBI Taxonomy" id="29159"/>
    <lineage>
        <taxon>Eukaryota</taxon>
        <taxon>Metazoa</taxon>
        <taxon>Spiralia</taxon>
        <taxon>Lophotrochozoa</taxon>
        <taxon>Mollusca</taxon>
        <taxon>Bivalvia</taxon>
        <taxon>Autobranchia</taxon>
        <taxon>Pteriomorphia</taxon>
        <taxon>Ostreida</taxon>
        <taxon>Ostreoidea</taxon>
        <taxon>Ostreidae</taxon>
        <taxon>Magallana</taxon>
    </lineage>
</organism>
<evidence type="ECO:0000313" key="2">
    <source>
        <dbReference type="EMBL" id="EKC33921.1"/>
    </source>
</evidence>
<feature type="domain" description="EGF-like" evidence="1">
    <location>
        <begin position="325"/>
        <end position="361"/>
    </location>
</feature>
<dbReference type="PANTHER" id="PTHR24035">
    <property type="entry name" value="MULTIPLE EPIDERMAL GROWTH FACTOR-LIKE DOMAINS PROTEIN"/>
    <property type="match status" value="1"/>
</dbReference>
<dbReference type="SUPFAM" id="SSF49785">
    <property type="entry name" value="Galactose-binding domain-like"/>
    <property type="match status" value="1"/>
</dbReference>
<protein>
    <submittedName>
        <fullName evidence="2">Multiple epidermal growth factor-like domains 10</fullName>
    </submittedName>
</protein>
<dbReference type="Pfam" id="PF22633">
    <property type="entry name" value="F5_F8_type_C_2"/>
    <property type="match status" value="1"/>
</dbReference>
<dbReference type="Gene3D" id="2.170.300.10">
    <property type="entry name" value="Tie2 ligand-binding domain superfamily"/>
    <property type="match status" value="1"/>
</dbReference>
<feature type="domain" description="EGF-like" evidence="1">
    <location>
        <begin position="189"/>
        <end position="225"/>
    </location>
</feature>
<dbReference type="InterPro" id="IPR008979">
    <property type="entry name" value="Galactose-bd-like_sf"/>
</dbReference>
<dbReference type="SMART" id="SM00181">
    <property type="entry name" value="EGF"/>
    <property type="match status" value="4"/>
</dbReference>
<proteinExistence type="predicted"/>
<sequence length="392" mass="44036">MNYNNLLFFFAGLSVTLAYDDLSFKKIAIQSHTSLGTNNDAWYALDRNESTCMRTNPIGLHDPDKTVWWKVDLGGVYSIYSIHIMFKNYPGYEKRQRGRFAGFSLNVSNTDLSKTEVDENSTLCYKDGPLLPFLHFTTTTCAMIGRYVTFYNERFDKQTFPAEYEVYNVFTELCEVFIFACRKRWYGVNCSQQCSGHCRNNTPCHHVTGQCDRGCDAGWTGAFCDQECPFGLFGMDCRERCSGHCKNNESCHHIFGLCRSGCQDGYNGTRCDDSCMDGYHGSNCSLVCSSNCKTCRHTDGLCTCKTGWTGLNCTTECNDGTYGYSCTNICSGHCLNDSPCNKRSGHCDGGCNPGYTNIDCNKGTNHKIDDESNYQELSESKGDNTYQTLTLQ</sequence>
<gene>
    <name evidence="2" type="ORF">CGI_10017853</name>
</gene>
<dbReference type="InterPro" id="IPR000742">
    <property type="entry name" value="EGF"/>
</dbReference>